<dbReference type="Gene3D" id="3.10.580.10">
    <property type="entry name" value="CBS-domain"/>
    <property type="match status" value="1"/>
</dbReference>
<accession>X0YAI3</accession>
<sequence>TPKILAVRAGERYALLAARPVEMVVILLTPVVRVLAVVPNALSHLLGLSRQSRRLTVTEAELRMLIDIGTTEGALREEEGAMLERVLRLRERQVNEVMVPRTEAVWLEQGTTISDFYRIFAEHPHSRFPVYNEGIDNVTGIVGIKDVLRGISRNEVDSDSPIETCMRRAFYVPETKAIGPLFWEMQRDRHQMAIVVDEYGGTAGIVTLELLLEEIVGELGDELRPGEREFEAVDERTVEVDGGMSIHDA</sequence>
<keyword evidence="3" id="KW-1003">Cell membrane</keyword>
<dbReference type="SUPFAM" id="SSF54631">
    <property type="entry name" value="CBS-domain pair"/>
    <property type="match status" value="1"/>
</dbReference>
<evidence type="ECO:0000256" key="6">
    <source>
        <dbReference type="ARBA" id="ARBA00022989"/>
    </source>
</evidence>
<dbReference type="PANTHER" id="PTHR22777">
    <property type="entry name" value="HEMOLYSIN-RELATED"/>
    <property type="match status" value="1"/>
</dbReference>
<dbReference type="Pfam" id="PF01595">
    <property type="entry name" value="CNNM"/>
    <property type="match status" value="1"/>
</dbReference>
<evidence type="ECO:0000256" key="1">
    <source>
        <dbReference type="ARBA" id="ARBA00004651"/>
    </source>
</evidence>
<dbReference type="InterPro" id="IPR000644">
    <property type="entry name" value="CBS_dom"/>
</dbReference>
<evidence type="ECO:0000313" key="11">
    <source>
        <dbReference type="EMBL" id="GAG33866.1"/>
    </source>
</evidence>
<comment type="caution">
    <text evidence="11">The sequence shown here is derived from an EMBL/GenBank/DDBJ whole genome shotgun (WGS) entry which is preliminary data.</text>
</comment>
<dbReference type="InterPro" id="IPR044751">
    <property type="entry name" value="Ion_transp-like_CBS"/>
</dbReference>
<evidence type="ECO:0000256" key="7">
    <source>
        <dbReference type="ARBA" id="ARBA00023122"/>
    </source>
</evidence>
<evidence type="ECO:0000256" key="4">
    <source>
        <dbReference type="ARBA" id="ARBA00022692"/>
    </source>
</evidence>
<feature type="domain" description="CNNM transmembrane" evidence="10">
    <location>
        <begin position="1"/>
        <end position="79"/>
    </location>
</feature>
<feature type="domain" description="CBS" evidence="9">
    <location>
        <begin position="98"/>
        <end position="158"/>
    </location>
</feature>
<dbReference type="Pfam" id="PF00571">
    <property type="entry name" value="CBS"/>
    <property type="match status" value="2"/>
</dbReference>
<reference evidence="11" key="1">
    <citation type="journal article" date="2014" name="Front. Microbiol.">
        <title>High frequency of phylogenetically diverse reductive dehalogenase-homologous genes in deep subseafloor sedimentary metagenomes.</title>
        <authorList>
            <person name="Kawai M."/>
            <person name="Futagami T."/>
            <person name="Toyoda A."/>
            <person name="Takaki Y."/>
            <person name="Nishi S."/>
            <person name="Hori S."/>
            <person name="Arai W."/>
            <person name="Tsubouchi T."/>
            <person name="Morono Y."/>
            <person name="Uchiyama I."/>
            <person name="Ito T."/>
            <person name="Fujiyama A."/>
            <person name="Inagaki F."/>
            <person name="Takami H."/>
        </authorList>
    </citation>
    <scope>NUCLEOTIDE SEQUENCE</scope>
    <source>
        <strain evidence="11">Expedition CK06-06</strain>
    </source>
</reference>
<keyword evidence="7" id="KW-0129">CBS domain</keyword>
<dbReference type="PANTHER" id="PTHR22777:SF32">
    <property type="entry name" value="UPF0053 INNER MEMBRANE PROTEIN YFJD"/>
    <property type="match status" value="1"/>
</dbReference>
<feature type="non-terminal residue" evidence="11">
    <location>
        <position position="249"/>
    </location>
</feature>
<dbReference type="InterPro" id="IPR046342">
    <property type="entry name" value="CBS_dom_sf"/>
</dbReference>
<evidence type="ECO:0000259" key="10">
    <source>
        <dbReference type="PROSITE" id="PS51846"/>
    </source>
</evidence>
<dbReference type="AlphaFoldDB" id="X0YAI3"/>
<keyword evidence="5" id="KW-0677">Repeat</keyword>
<evidence type="ECO:0000256" key="3">
    <source>
        <dbReference type="ARBA" id="ARBA00022475"/>
    </source>
</evidence>
<dbReference type="PROSITE" id="PS51846">
    <property type="entry name" value="CNNM"/>
    <property type="match status" value="1"/>
</dbReference>
<evidence type="ECO:0000256" key="8">
    <source>
        <dbReference type="ARBA" id="ARBA00023136"/>
    </source>
</evidence>
<evidence type="ECO:0000259" key="9">
    <source>
        <dbReference type="PROSITE" id="PS51371"/>
    </source>
</evidence>
<protein>
    <recommendedName>
        <fullName evidence="12">CBS domain-containing protein</fullName>
    </recommendedName>
</protein>
<keyword evidence="6" id="KW-1133">Transmembrane helix</keyword>
<feature type="non-terminal residue" evidence="11">
    <location>
        <position position="1"/>
    </location>
</feature>
<dbReference type="InterPro" id="IPR002550">
    <property type="entry name" value="CNNM"/>
</dbReference>
<evidence type="ECO:0000256" key="2">
    <source>
        <dbReference type="ARBA" id="ARBA00006337"/>
    </source>
</evidence>
<keyword evidence="8" id="KW-0472">Membrane</keyword>
<feature type="domain" description="CBS" evidence="9">
    <location>
        <begin position="165"/>
        <end position="222"/>
    </location>
</feature>
<comment type="similarity">
    <text evidence="2">Belongs to the UPF0053 family.</text>
</comment>
<evidence type="ECO:0000256" key="5">
    <source>
        <dbReference type="ARBA" id="ARBA00022737"/>
    </source>
</evidence>
<dbReference type="PROSITE" id="PS51371">
    <property type="entry name" value="CBS"/>
    <property type="match status" value="2"/>
</dbReference>
<gene>
    <name evidence="11" type="ORF">S01H1_66850</name>
</gene>
<dbReference type="CDD" id="cd04590">
    <property type="entry name" value="CBS_pair_CorC_HlyC_assoc"/>
    <property type="match status" value="1"/>
</dbReference>
<proteinExistence type="inferred from homology"/>
<dbReference type="EMBL" id="BARS01044222">
    <property type="protein sequence ID" value="GAG33866.1"/>
    <property type="molecule type" value="Genomic_DNA"/>
</dbReference>
<name>X0YAI3_9ZZZZ</name>
<dbReference type="GO" id="GO:0005886">
    <property type="term" value="C:plasma membrane"/>
    <property type="evidence" value="ECO:0007669"/>
    <property type="project" value="UniProtKB-SubCell"/>
</dbReference>
<dbReference type="FunFam" id="3.10.580.10:FF:000002">
    <property type="entry name" value="Magnesium/cobalt efflux protein CorC"/>
    <property type="match status" value="1"/>
</dbReference>
<evidence type="ECO:0008006" key="12">
    <source>
        <dbReference type="Google" id="ProtNLM"/>
    </source>
</evidence>
<comment type="subcellular location">
    <subcellularLocation>
        <location evidence="1">Cell membrane</location>
        <topology evidence="1">Multi-pass membrane protein</topology>
    </subcellularLocation>
</comment>
<organism evidence="11">
    <name type="scientific">marine sediment metagenome</name>
    <dbReference type="NCBI Taxonomy" id="412755"/>
    <lineage>
        <taxon>unclassified sequences</taxon>
        <taxon>metagenomes</taxon>
        <taxon>ecological metagenomes</taxon>
    </lineage>
</organism>
<keyword evidence="4" id="KW-0812">Transmembrane</keyword>